<dbReference type="AlphaFoldDB" id="A0A158QQH2"/>
<sequence>LKIHTVSVLVEWDFLGLNRSSVLINGTRRTSLLSSGIGESRISRIDKLLISWIPRVEIGLFSRVESLRSRWIDVLEENSFQKISKNPGESGYLWLSKLPSPFRHFFDRWRWTFFNS</sequence>
<accession>A0A158QQH2</accession>
<organism evidence="1">
    <name type="scientific">Haemonchus placei</name>
    <name type="common">Barber's pole worm</name>
    <dbReference type="NCBI Taxonomy" id="6290"/>
    <lineage>
        <taxon>Eukaryota</taxon>
        <taxon>Metazoa</taxon>
        <taxon>Ecdysozoa</taxon>
        <taxon>Nematoda</taxon>
        <taxon>Chromadorea</taxon>
        <taxon>Rhabditida</taxon>
        <taxon>Rhabditina</taxon>
        <taxon>Rhabditomorpha</taxon>
        <taxon>Strongyloidea</taxon>
        <taxon>Trichostrongylidae</taxon>
        <taxon>Haemonchus</taxon>
    </lineage>
</organism>
<dbReference type="WBParaSite" id="HPLM_0001499101-mRNA-1">
    <property type="protein sequence ID" value="HPLM_0001499101-mRNA-1"/>
    <property type="gene ID" value="HPLM_0001499101"/>
</dbReference>
<name>A0A158QQH2_HAEPC</name>
<protein>
    <submittedName>
        <fullName evidence="1">RNA-directed DNA polymerase, eukaryota, reverse transcriptase zinc-binding domain protein</fullName>
    </submittedName>
</protein>
<reference evidence="1" key="1">
    <citation type="submission" date="2016-04" db="UniProtKB">
        <authorList>
            <consortium name="WormBaseParasite"/>
        </authorList>
    </citation>
    <scope>IDENTIFICATION</scope>
</reference>
<proteinExistence type="predicted"/>
<evidence type="ECO:0000313" key="1">
    <source>
        <dbReference type="WBParaSite" id="HPLM_0001499101-mRNA-1"/>
    </source>
</evidence>